<dbReference type="AlphaFoldDB" id="A0A0C3KAA3"/>
<accession>A0A0C3KAA3</accession>
<reference evidence="3" key="2">
    <citation type="submission" date="2015-01" db="EMBL/GenBank/DDBJ databases">
        <title>Evolutionary Origins and Diversification of the Mycorrhizal Mutualists.</title>
        <authorList>
            <consortium name="DOE Joint Genome Institute"/>
            <consortium name="Mycorrhizal Genomics Consortium"/>
            <person name="Kohler A."/>
            <person name="Kuo A."/>
            <person name="Nagy L.G."/>
            <person name="Floudas D."/>
            <person name="Copeland A."/>
            <person name="Barry K.W."/>
            <person name="Cichocki N."/>
            <person name="Veneault-Fourrey C."/>
            <person name="LaButti K."/>
            <person name="Lindquist E.A."/>
            <person name="Lipzen A."/>
            <person name="Lundell T."/>
            <person name="Morin E."/>
            <person name="Murat C."/>
            <person name="Riley R."/>
            <person name="Ohm R."/>
            <person name="Sun H."/>
            <person name="Tunlid A."/>
            <person name="Henrissat B."/>
            <person name="Grigoriev I.V."/>
            <person name="Hibbett D.S."/>
            <person name="Martin F."/>
        </authorList>
    </citation>
    <scope>NUCLEOTIDE SEQUENCE [LARGE SCALE GENOMIC DNA]</scope>
    <source>
        <strain evidence="3">MUT 4182</strain>
    </source>
</reference>
<dbReference type="Proteomes" id="UP000054248">
    <property type="component" value="Unassembled WGS sequence"/>
</dbReference>
<name>A0A0C3KAA3_9AGAM</name>
<evidence type="ECO:0000256" key="1">
    <source>
        <dbReference type="SAM" id="MobiDB-lite"/>
    </source>
</evidence>
<proteinExistence type="predicted"/>
<dbReference type="HOGENOM" id="CLU_2795820_0_0_1"/>
<evidence type="ECO:0000313" key="3">
    <source>
        <dbReference type="Proteomes" id="UP000054248"/>
    </source>
</evidence>
<sequence>MSMGMTAAHRTTRPASCTKIVTTAKDAIATPGNVYGGDSVNSYNSARLLYNDRNDAKERHHHPQEVYGNDSIST</sequence>
<reference evidence="2 3" key="1">
    <citation type="submission" date="2014-04" db="EMBL/GenBank/DDBJ databases">
        <authorList>
            <consortium name="DOE Joint Genome Institute"/>
            <person name="Kuo A."/>
            <person name="Girlanda M."/>
            <person name="Perotto S."/>
            <person name="Kohler A."/>
            <person name="Nagy L.G."/>
            <person name="Floudas D."/>
            <person name="Copeland A."/>
            <person name="Barry K.W."/>
            <person name="Cichocki N."/>
            <person name="Veneault-Fourrey C."/>
            <person name="LaButti K."/>
            <person name="Lindquist E.A."/>
            <person name="Lipzen A."/>
            <person name="Lundell T."/>
            <person name="Morin E."/>
            <person name="Murat C."/>
            <person name="Sun H."/>
            <person name="Tunlid A."/>
            <person name="Henrissat B."/>
            <person name="Grigoriev I.V."/>
            <person name="Hibbett D.S."/>
            <person name="Martin F."/>
            <person name="Nordberg H.P."/>
            <person name="Cantor M.N."/>
            <person name="Hua S.X."/>
        </authorList>
    </citation>
    <scope>NUCLEOTIDE SEQUENCE [LARGE SCALE GENOMIC DNA]</scope>
    <source>
        <strain evidence="2 3">MUT 4182</strain>
    </source>
</reference>
<organism evidence="2 3">
    <name type="scientific">Tulasnella calospora MUT 4182</name>
    <dbReference type="NCBI Taxonomy" id="1051891"/>
    <lineage>
        <taxon>Eukaryota</taxon>
        <taxon>Fungi</taxon>
        <taxon>Dikarya</taxon>
        <taxon>Basidiomycota</taxon>
        <taxon>Agaricomycotina</taxon>
        <taxon>Agaricomycetes</taxon>
        <taxon>Cantharellales</taxon>
        <taxon>Tulasnellaceae</taxon>
        <taxon>Tulasnella</taxon>
    </lineage>
</organism>
<keyword evidence="3" id="KW-1185">Reference proteome</keyword>
<gene>
    <name evidence="2" type="ORF">M407DRAFT_32005</name>
</gene>
<evidence type="ECO:0000313" key="2">
    <source>
        <dbReference type="EMBL" id="KIO18323.1"/>
    </source>
</evidence>
<feature type="region of interest" description="Disordered" evidence="1">
    <location>
        <begin position="51"/>
        <end position="74"/>
    </location>
</feature>
<dbReference type="EMBL" id="KN823295">
    <property type="protein sequence ID" value="KIO18323.1"/>
    <property type="molecule type" value="Genomic_DNA"/>
</dbReference>
<protein>
    <submittedName>
        <fullName evidence="2">Uncharacterized protein</fullName>
    </submittedName>
</protein>